<feature type="region of interest" description="Disordered" evidence="2">
    <location>
        <begin position="1"/>
        <end position="37"/>
    </location>
</feature>
<dbReference type="EMBL" id="FNQK01000008">
    <property type="protein sequence ID" value="SEA19873.1"/>
    <property type="molecule type" value="Genomic_DNA"/>
</dbReference>
<dbReference type="Proteomes" id="UP000198846">
    <property type="component" value="Unassembled WGS sequence"/>
</dbReference>
<dbReference type="PANTHER" id="PTHR20992:SF9">
    <property type="entry name" value="AT15442P-RELATED"/>
    <property type="match status" value="1"/>
</dbReference>
<dbReference type="Pfam" id="PF04087">
    <property type="entry name" value="DUF389"/>
    <property type="match status" value="1"/>
</dbReference>
<gene>
    <name evidence="4" type="ORF">SAMN04487990_10829</name>
</gene>
<feature type="transmembrane region" description="Helical" evidence="3">
    <location>
        <begin position="102"/>
        <end position="124"/>
    </location>
</feature>
<name>A0A1H3Z7S1_BIZPA</name>
<feature type="transmembrane region" description="Helical" evidence="3">
    <location>
        <begin position="228"/>
        <end position="251"/>
    </location>
</feature>
<keyword evidence="1" id="KW-0175">Coiled coil</keyword>
<dbReference type="STRING" id="283786.SAMN04487990_10829"/>
<organism evidence="4 5">
    <name type="scientific">Bizionia paragorgiae</name>
    <dbReference type="NCBI Taxonomy" id="283786"/>
    <lineage>
        <taxon>Bacteria</taxon>
        <taxon>Pseudomonadati</taxon>
        <taxon>Bacteroidota</taxon>
        <taxon>Flavobacteriia</taxon>
        <taxon>Flavobacteriales</taxon>
        <taxon>Flavobacteriaceae</taxon>
        <taxon>Bizionia</taxon>
    </lineage>
</organism>
<feature type="transmembrane region" description="Helical" evidence="3">
    <location>
        <begin position="174"/>
        <end position="190"/>
    </location>
</feature>
<accession>A0A1H3Z7S1</accession>
<keyword evidence="3" id="KW-0472">Membrane</keyword>
<dbReference type="AlphaFoldDB" id="A0A1H3Z7S1"/>
<keyword evidence="5" id="KW-1185">Reference proteome</keyword>
<evidence type="ECO:0000313" key="4">
    <source>
        <dbReference type="EMBL" id="SEA19873.1"/>
    </source>
</evidence>
<feature type="coiled-coil region" evidence="1">
    <location>
        <begin position="388"/>
        <end position="415"/>
    </location>
</feature>
<dbReference type="PANTHER" id="PTHR20992">
    <property type="entry name" value="AT15442P-RELATED"/>
    <property type="match status" value="1"/>
</dbReference>
<feature type="transmembrane region" description="Helical" evidence="3">
    <location>
        <begin position="80"/>
        <end position="96"/>
    </location>
</feature>
<evidence type="ECO:0000313" key="5">
    <source>
        <dbReference type="Proteomes" id="UP000198846"/>
    </source>
</evidence>
<evidence type="ECO:0000256" key="1">
    <source>
        <dbReference type="SAM" id="Coils"/>
    </source>
</evidence>
<proteinExistence type="predicted"/>
<feature type="transmembrane region" description="Helical" evidence="3">
    <location>
        <begin position="136"/>
        <end position="154"/>
    </location>
</feature>
<dbReference type="RefSeq" id="WP_092133506.1">
    <property type="nucleotide sequence ID" value="NZ_FNQK01000008.1"/>
</dbReference>
<keyword evidence="3" id="KW-0812">Transmembrane</keyword>
<evidence type="ECO:0000256" key="3">
    <source>
        <dbReference type="SAM" id="Phobius"/>
    </source>
</evidence>
<protein>
    <submittedName>
        <fullName evidence="4">Uncharacterized hydrophobic domain-containing protein</fullName>
    </submittedName>
</protein>
<dbReference type="InterPro" id="IPR005240">
    <property type="entry name" value="DUF389"/>
</dbReference>
<keyword evidence="3" id="KW-1133">Transmembrane helix</keyword>
<sequence>MSEENKFNFSEEEKKDADLNAEQKAEEKAAEDSKKSVKDDAKGLFESVKAFLIELLDFRSDTDRDATIAAIKADIPFKGATAWILICSIFVASIGLNANSTAVVIGAMLISPLMGPILGIGLSIAINDIDTLKRSLINLATMLILSLLTAYLFFEFFPLSEDTSELLGRTRPDIRDVLIAFFGGLALIIARTKKGTIASVIFGVAIATALMPPLCTAGYGLAKGNWSYFSGAMYLFSINTIFIALATFLVLKILRFPMLKYANSAKRKRISQFASLVAIVVMIPAAISFYTVLQESKYEMSYKNFIENEIDANDDLWLQRKKLDIDDKKISLYFNGEMSDAIITSLRNELKTGTDYNNIKDFELIINSNETRSVDRMSESLDRAYANLDRKDNVIHGLQSEIEALQATVKSLNLQMEKKVNPLGSISFTTLAKDAKIKFRHLEYFGYSKMLETKDFIKVDTVSVIDVEWSKQLHDSVKVRKEKELKEWLRTTVKTDSILVKKHLR</sequence>
<feature type="transmembrane region" description="Helical" evidence="3">
    <location>
        <begin position="197"/>
        <end position="222"/>
    </location>
</feature>
<feature type="transmembrane region" description="Helical" evidence="3">
    <location>
        <begin position="272"/>
        <end position="293"/>
    </location>
</feature>
<dbReference type="OrthoDB" id="9790659at2"/>
<evidence type="ECO:0000256" key="2">
    <source>
        <dbReference type="SAM" id="MobiDB-lite"/>
    </source>
</evidence>
<reference evidence="4 5" key="1">
    <citation type="submission" date="2016-10" db="EMBL/GenBank/DDBJ databases">
        <authorList>
            <person name="de Groot N.N."/>
        </authorList>
    </citation>
    <scope>NUCLEOTIDE SEQUENCE [LARGE SCALE GENOMIC DNA]</scope>
    <source>
        <strain evidence="4 5">DSM 23842</strain>
    </source>
</reference>